<dbReference type="RefSeq" id="WP_011770855.1">
    <property type="nucleotide sequence ID" value="NC_008709.1"/>
</dbReference>
<protein>
    <submittedName>
        <fullName evidence="3">Membrane-flanked domain protein</fullName>
    </submittedName>
</protein>
<keyword evidence="1" id="KW-1133">Transmembrane helix</keyword>
<dbReference type="Proteomes" id="UP000000639">
    <property type="component" value="Chromosome"/>
</dbReference>
<organism evidence="3 4">
    <name type="scientific">Psychromonas ingrahamii (strain DSM 17664 / CCUG 51855 / 37)</name>
    <dbReference type="NCBI Taxonomy" id="357804"/>
    <lineage>
        <taxon>Bacteria</taxon>
        <taxon>Pseudomonadati</taxon>
        <taxon>Pseudomonadota</taxon>
        <taxon>Gammaproteobacteria</taxon>
        <taxon>Alteromonadales</taxon>
        <taxon>Psychromonadaceae</taxon>
        <taxon>Psychromonas</taxon>
    </lineage>
</organism>
<feature type="domain" description="YdbS-like PH" evidence="2">
    <location>
        <begin position="64"/>
        <end position="135"/>
    </location>
</feature>
<feature type="transmembrane region" description="Helical" evidence="1">
    <location>
        <begin position="20"/>
        <end position="38"/>
    </location>
</feature>
<dbReference type="Pfam" id="PF03703">
    <property type="entry name" value="bPH_2"/>
    <property type="match status" value="1"/>
</dbReference>
<keyword evidence="1" id="KW-0812">Transmembrane</keyword>
<accession>A1SXT2</accession>
<dbReference type="OrthoDB" id="3378680at2"/>
<evidence type="ECO:0000259" key="2">
    <source>
        <dbReference type="Pfam" id="PF03703"/>
    </source>
</evidence>
<gene>
    <name evidence="3" type="ordered locus">Ping_2576</name>
</gene>
<keyword evidence="4" id="KW-1185">Reference proteome</keyword>
<dbReference type="AlphaFoldDB" id="A1SXT2"/>
<dbReference type="EMBL" id="CP000510">
    <property type="protein sequence ID" value="ABM04297.1"/>
    <property type="molecule type" value="Genomic_DNA"/>
</dbReference>
<dbReference type="KEGG" id="pin:Ping_2576"/>
<sequence>MSYVNNNLMSNEDVIYEAKIHWFIFVPSAVLFLLGIIYSTDGAGGILFLIAIILFVRAIIAKATTELAITSKRVIAKTGLISRSTIELNHSKVESFNIDQSIFGRLFGYGTLVINGTGGGKTPISNIDAPLEFRKNAMSTIDATQS</sequence>
<name>A1SXT2_PSYIN</name>
<keyword evidence="1" id="KW-0472">Membrane</keyword>
<evidence type="ECO:0000256" key="1">
    <source>
        <dbReference type="SAM" id="Phobius"/>
    </source>
</evidence>
<reference evidence="3 4" key="1">
    <citation type="submission" date="2007-01" db="EMBL/GenBank/DDBJ databases">
        <title>Complete sequence of Psychromonas ingrahamii 37.</title>
        <authorList>
            <consortium name="US DOE Joint Genome Institute"/>
            <person name="Copeland A."/>
            <person name="Lucas S."/>
            <person name="Lapidus A."/>
            <person name="Barry K."/>
            <person name="Detter J.C."/>
            <person name="Glavina del Rio T."/>
            <person name="Hammon N."/>
            <person name="Israni S."/>
            <person name="Dalin E."/>
            <person name="Tice H."/>
            <person name="Pitluck S."/>
            <person name="Thompson L.S."/>
            <person name="Brettin T."/>
            <person name="Bruce D."/>
            <person name="Han C."/>
            <person name="Tapia R."/>
            <person name="Schmutz J."/>
            <person name="Larimer F."/>
            <person name="Land M."/>
            <person name="Hauser L."/>
            <person name="Kyrpides N."/>
            <person name="Ivanova N."/>
            <person name="Staley J."/>
            <person name="Richardson P."/>
        </authorList>
    </citation>
    <scope>NUCLEOTIDE SEQUENCE [LARGE SCALE GENOMIC DNA]</scope>
    <source>
        <strain evidence="3 4">37</strain>
    </source>
</reference>
<dbReference type="PANTHER" id="PTHR37938">
    <property type="entry name" value="BLL0215 PROTEIN"/>
    <property type="match status" value="1"/>
</dbReference>
<dbReference type="HOGENOM" id="CLU_111557_1_0_6"/>
<dbReference type="InterPro" id="IPR005182">
    <property type="entry name" value="YdbS-like_PH"/>
</dbReference>
<feature type="transmembrane region" description="Helical" evidence="1">
    <location>
        <begin position="44"/>
        <end position="63"/>
    </location>
</feature>
<evidence type="ECO:0000313" key="4">
    <source>
        <dbReference type="Proteomes" id="UP000000639"/>
    </source>
</evidence>
<dbReference type="STRING" id="357804.Ping_2576"/>
<evidence type="ECO:0000313" key="3">
    <source>
        <dbReference type="EMBL" id="ABM04297.1"/>
    </source>
</evidence>
<dbReference type="eggNOG" id="COG3428">
    <property type="taxonomic scope" value="Bacteria"/>
</dbReference>
<dbReference type="PANTHER" id="PTHR37938:SF1">
    <property type="entry name" value="BLL0215 PROTEIN"/>
    <property type="match status" value="1"/>
</dbReference>
<proteinExistence type="predicted"/>